<dbReference type="PANTHER" id="PTHR30146:SF109">
    <property type="entry name" value="HTH-TYPE TRANSCRIPTIONAL REGULATOR GALS"/>
    <property type="match status" value="1"/>
</dbReference>
<evidence type="ECO:0000256" key="1">
    <source>
        <dbReference type="ARBA" id="ARBA00023015"/>
    </source>
</evidence>
<dbReference type="SUPFAM" id="SSF47413">
    <property type="entry name" value="lambda repressor-like DNA-binding domains"/>
    <property type="match status" value="1"/>
</dbReference>
<evidence type="ECO:0000313" key="6">
    <source>
        <dbReference type="Proteomes" id="UP000272778"/>
    </source>
</evidence>
<dbReference type="GO" id="GO:0003700">
    <property type="term" value="F:DNA-binding transcription factor activity"/>
    <property type="evidence" value="ECO:0007669"/>
    <property type="project" value="TreeGrafter"/>
</dbReference>
<dbReference type="InterPro" id="IPR046335">
    <property type="entry name" value="LacI/GalR-like_sensor"/>
</dbReference>
<dbReference type="RefSeq" id="WP_124150891.1">
    <property type="nucleotide sequence ID" value="NZ_RQIS01000006.1"/>
</dbReference>
<accession>A0A3N6N822</accession>
<dbReference type="PROSITE" id="PS00356">
    <property type="entry name" value="HTH_LACI_1"/>
    <property type="match status" value="1"/>
</dbReference>
<evidence type="ECO:0000256" key="2">
    <source>
        <dbReference type="ARBA" id="ARBA00023125"/>
    </source>
</evidence>
<dbReference type="Proteomes" id="UP000272778">
    <property type="component" value="Unassembled WGS sequence"/>
</dbReference>
<dbReference type="AlphaFoldDB" id="A0A3N6N822"/>
<proteinExistence type="predicted"/>
<name>A0A3N6N822_9BURK</name>
<dbReference type="CDD" id="cd01392">
    <property type="entry name" value="HTH_LacI"/>
    <property type="match status" value="1"/>
</dbReference>
<dbReference type="Gene3D" id="1.10.260.40">
    <property type="entry name" value="lambda repressor-like DNA-binding domains"/>
    <property type="match status" value="1"/>
</dbReference>
<dbReference type="InterPro" id="IPR028082">
    <property type="entry name" value="Peripla_BP_I"/>
</dbReference>
<reference evidence="5 6" key="1">
    <citation type="submission" date="2018-11" db="EMBL/GenBank/DDBJ databases">
        <title>Paraburkholderia sp. DHOA04, isolated from soil.</title>
        <authorList>
            <person name="Gao Z.-H."/>
            <person name="Qiu L.-H."/>
            <person name="Fu J.-C."/>
        </authorList>
    </citation>
    <scope>NUCLEOTIDE SEQUENCE [LARGE SCALE GENOMIC DNA]</scope>
    <source>
        <strain evidence="5 6">DHOA04</strain>
    </source>
</reference>
<organism evidence="5 6">
    <name type="scientific">Paraburkholderia dinghuensis</name>
    <dbReference type="NCBI Taxonomy" id="2305225"/>
    <lineage>
        <taxon>Bacteria</taxon>
        <taxon>Pseudomonadati</taxon>
        <taxon>Pseudomonadota</taxon>
        <taxon>Betaproteobacteria</taxon>
        <taxon>Burkholderiales</taxon>
        <taxon>Burkholderiaceae</taxon>
        <taxon>Paraburkholderia</taxon>
    </lineage>
</organism>
<protein>
    <submittedName>
        <fullName evidence="5">LacI family transcriptional regulator</fullName>
    </submittedName>
</protein>
<gene>
    <name evidence="5" type="ORF">D1Y85_09985</name>
</gene>
<keyword evidence="6" id="KW-1185">Reference proteome</keyword>
<evidence type="ECO:0000256" key="3">
    <source>
        <dbReference type="ARBA" id="ARBA00023163"/>
    </source>
</evidence>
<evidence type="ECO:0000313" key="5">
    <source>
        <dbReference type="EMBL" id="RQH07001.1"/>
    </source>
</evidence>
<dbReference type="CDD" id="cd06267">
    <property type="entry name" value="PBP1_LacI_sugar_binding-like"/>
    <property type="match status" value="1"/>
</dbReference>
<dbReference type="SMART" id="SM00354">
    <property type="entry name" value="HTH_LACI"/>
    <property type="match status" value="1"/>
</dbReference>
<sequence length="358" mass="38456">MTKQNPTLADVARLAGVSQMTASRALNGRPGVSRETRDEITRIASDIGYVVNRTAQKLSGGRNGIIGIITPTLDTQFSSELILGAGRAARAGGCEVLVYTLSDDDRRTHHDVMGLMRQFSDGLLAILPRESLCLDSLASANLPVVVIDQRGTLNRFPSVSVDNYGGAQLAVDHLAELGHRRIAYLGGDELIEGVRDRQRGYHDALIRHGLPHDPELVVTGDLSQITAFEVASGLLAMPEPPTAIFTANDQSAFGVIAAVREAGLRVPNDISVIGFDDIPMAEQFHPALTTVRQPFQQMASSAVNTLLSQIAGFDAASQRITFPAELVVRDSTGPAPLELRRAVPAQAPRKSRMQRNGL</sequence>
<feature type="domain" description="HTH lacI-type" evidence="4">
    <location>
        <begin position="6"/>
        <end position="60"/>
    </location>
</feature>
<dbReference type="GO" id="GO:0000976">
    <property type="term" value="F:transcription cis-regulatory region binding"/>
    <property type="evidence" value="ECO:0007669"/>
    <property type="project" value="TreeGrafter"/>
</dbReference>
<keyword evidence="1" id="KW-0805">Transcription regulation</keyword>
<dbReference type="PROSITE" id="PS50932">
    <property type="entry name" value="HTH_LACI_2"/>
    <property type="match status" value="1"/>
</dbReference>
<evidence type="ECO:0000259" key="4">
    <source>
        <dbReference type="PROSITE" id="PS50932"/>
    </source>
</evidence>
<comment type="caution">
    <text evidence="5">The sequence shown here is derived from an EMBL/GenBank/DDBJ whole genome shotgun (WGS) entry which is preliminary data.</text>
</comment>
<keyword evidence="2" id="KW-0238">DNA-binding</keyword>
<dbReference type="InterPro" id="IPR010982">
    <property type="entry name" value="Lambda_DNA-bd_dom_sf"/>
</dbReference>
<dbReference type="InterPro" id="IPR000843">
    <property type="entry name" value="HTH_LacI"/>
</dbReference>
<dbReference type="EMBL" id="RQIS01000006">
    <property type="protein sequence ID" value="RQH07001.1"/>
    <property type="molecule type" value="Genomic_DNA"/>
</dbReference>
<dbReference type="Pfam" id="PF13377">
    <property type="entry name" value="Peripla_BP_3"/>
    <property type="match status" value="1"/>
</dbReference>
<dbReference type="Gene3D" id="3.40.50.2300">
    <property type="match status" value="2"/>
</dbReference>
<dbReference type="SUPFAM" id="SSF53822">
    <property type="entry name" value="Periplasmic binding protein-like I"/>
    <property type="match status" value="1"/>
</dbReference>
<dbReference type="PANTHER" id="PTHR30146">
    <property type="entry name" value="LACI-RELATED TRANSCRIPTIONAL REPRESSOR"/>
    <property type="match status" value="1"/>
</dbReference>
<dbReference type="OrthoDB" id="269117at2"/>
<keyword evidence="3" id="KW-0804">Transcription</keyword>
<dbReference type="Pfam" id="PF00356">
    <property type="entry name" value="LacI"/>
    <property type="match status" value="1"/>
</dbReference>